<dbReference type="InterPro" id="IPR006680">
    <property type="entry name" value="Amidohydro-rel"/>
</dbReference>
<dbReference type="GO" id="GO:0016787">
    <property type="term" value="F:hydrolase activity"/>
    <property type="evidence" value="ECO:0007669"/>
    <property type="project" value="UniProtKB-KW"/>
</dbReference>
<organism evidence="3 4">
    <name type="scientific">Massilia timonae</name>
    <dbReference type="NCBI Taxonomy" id="47229"/>
    <lineage>
        <taxon>Bacteria</taxon>
        <taxon>Pseudomonadati</taxon>
        <taxon>Pseudomonadota</taxon>
        <taxon>Betaproteobacteria</taxon>
        <taxon>Burkholderiales</taxon>
        <taxon>Oxalobacteraceae</taxon>
        <taxon>Telluria group</taxon>
        <taxon>Massilia</taxon>
    </lineage>
</organism>
<dbReference type="AlphaFoldDB" id="A0A1S2NB33"/>
<evidence type="ECO:0000259" key="2">
    <source>
        <dbReference type="Pfam" id="PF04909"/>
    </source>
</evidence>
<accession>A0A1S2NB33</accession>
<protein>
    <submittedName>
        <fullName evidence="3">Amidohydrolase family protein</fullName>
    </submittedName>
</protein>
<dbReference type="Pfam" id="PF04909">
    <property type="entry name" value="Amidohydro_2"/>
    <property type="match status" value="1"/>
</dbReference>
<gene>
    <name evidence="3" type="ORF">LO55_454</name>
</gene>
<dbReference type="RefSeq" id="WP_071360283.1">
    <property type="nucleotide sequence ID" value="NZ_JRYB01000001.1"/>
</dbReference>
<name>A0A1S2NB33_9BURK</name>
<sequence length="362" mass="41263">MRSRLLCTILLAALASPIGALASDSYTMDDYDSVPKIDAHLHLHGLEQGPFLELARKANFRALTINVDYPVFPALEQQQRVASKLHHEHPATVGWIASFSADNLLQPAWIPATLHRLDAALQDGAVGVKVWKNIGMSERDAQGKLVMVDDARIKPLFDAFEARDVLLVGHQGEPHNCWLPLEKMTTKNDREYFKNHPQYHMYRQPKMPSYADQMGARDRLLASHPRLRFVGVHMASLEWNVDELARFLDRNPTANVDIAARIGQIQHQSQRDRERVRRFFIDYQDRLMYGSDLAQSTAQSQADFVADLDGVWRRDWRYFNTDDELTTPDLDGVVRGLALPKAVADKLFRLNAERVFQGAWKA</sequence>
<reference evidence="3 4" key="1">
    <citation type="submission" date="2014-10" db="EMBL/GenBank/DDBJ databases">
        <authorList>
            <person name="Seo M.-J."/>
            <person name="Seok Y.J."/>
            <person name="Cha I.-T."/>
        </authorList>
    </citation>
    <scope>NUCLEOTIDE SEQUENCE [LARGE SCALE GENOMIC DNA]</scope>
    <source>
        <strain evidence="3 4">NEU</strain>
    </source>
</reference>
<feature type="signal peptide" evidence="1">
    <location>
        <begin position="1"/>
        <end position="22"/>
    </location>
</feature>
<dbReference type="Gene3D" id="3.20.20.140">
    <property type="entry name" value="Metal-dependent hydrolases"/>
    <property type="match status" value="1"/>
</dbReference>
<evidence type="ECO:0000313" key="3">
    <source>
        <dbReference type="EMBL" id="OIJ42255.1"/>
    </source>
</evidence>
<feature type="chain" id="PRO_5010164253" evidence="1">
    <location>
        <begin position="23"/>
        <end position="362"/>
    </location>
</feature>
<feature type="domain" description="Amidohydrolase-related" evidence="2">
    <location>
        <begin position="107"/>
        <end position="356"/>
    </location>
</feature>
<comment type="caution">
    <text evidence="3">The sequence shown here is derived from an EMBL/GenBank/DDBJ whole genome shotgun (WGS) entry which is preliminary data.</text>
</comment>
<keyword evidence="3" id="KW-0378">Hydrolase</keyword>
<proteinExistence type="predicted"/>
<dbReference type="InterPro" id="IPR032466">
    <property type="entry name" value="Metal_Hydrolase"/>
</dbReference>
<dbReference type="Proteomes" id="UP000180246">
    <property type="component" value="Unassembled WGS sequence"/>
</dbReference>
<keyword evidence="1" id="KW-0732">Signal</keyword>
<evidence type="ECO:0000256" key="1">
    <source>
        <dbReference type="SAM" id="SignalP"/>
    </source>
</evidence>
<dbReference type="SUPFAM" id="SSF51556">
    <property type="entry name" value="Metallo-dependent hydrolases"/>
    <property type="match status" value="1"/>
</dbReference>
<dbReference type="EMBL" id="JRYB01000001">
    <property type="protein sequence ID" value="OIJ42255.1"/>
    <property type="molecule type" value="Genomic_DNA"/>
</dbReference>
<evidence type="ECO:0000313" key="4">
    <source>
        <dbReference type="Proteomes" id="UP000180246"/>
    </source>
</evidence>